<dbReference type="PANTHER" id="PTHR15963:SF5">
    <property type="entry name" value="SHORT SPINDLE 6, ISOFORM A"/>
    <property type="match status" value="1"/>
</dbReference>
<keyword evidence="3" id="KW-0175">Coiled coil</keyword>
<keyword evidence="7" id="KW-1185">Reference proteome</keyword>
<feature type="region of interest" description="Disordered" evidence="4">
    <location>
        <begin position="312"/>
        <end position="372"/>
    </location>
</feature>
<feature type="region of interest" description="Disordered" evidence="4">
    <location>
        <begin position="711"/>
        <end position="732"/>
    </location>
</feature>
<comment type="subcellular location">
    <subcellularLocation>
        <location evidence="1">Cytoplasm</location>
    </subcellularLocation>
</comment>
<evidence type="ECO:0000256" key="2">
    <source>
        <dbReference type="ARBA" id="ARBA00022490"/>
    </source>
</evidence>
<evidence type="ECO:0000259" key="5">
    <source>
        <dbReference type="PROSITE" id="PS50106"/>
    </source>
</evidence>
<dbReference type="AlphaFoldDB" id="A0AAD9IZ48"/>
<feature type="compositionally biased region" description="Low complexity" evidence="4">
    <location>
        <begin position="716"/>
        <end position="729"/>
    </location>
</feature>
<organism evidence="6 7">
    <name type="scientific">Paralvinella palmiformis</name>
    <dbReference type="NCBI Taxonomy" id="53620"/>
    <lineage>
        <taxon>Eukaryota</taxon>
        <taxon>Metazoa</taxon>
        <taxon>Spiralia</taxon>
        <taxon>Lophotrochozoa</taxon>
        <taxon>Annelida</taxon>
        <taxon>Polychaeta</taxon>
        <taxon>Sedentaria</taxon>
        <taxon>Canalipalpata</taxon>
        <taxon>Terebellida</taxon>
        <taxon>Terebelliformia</taxon>
        <taxon>Alvinellidae</taxon>
        <taxon>Paralvinella</taxon>
    </lineage>
</organism>
<dbReference type="SMART" id="SM00228">
    <property type="entry name" value="PDZ"/>
    <property type="match status" value="1"/>
</dbReference>
<dbReference type="SUPFAM" id="SSF50156">
    <property type="entry name" value="PDZ domain-like"/>
    <property type="match status" value="1"/>
</dbReference>
<keyword evidence="2" id="KW-0963">Cytoplasm</keyword>
<proteinExistence type="predicted"/>
<dbReference type="EMBL" id="JAODUP010000848">
    <property type="protein sequence ID" value="KAK2143374.1"/>
    <property type="molecule type" value="Genomic_DNA"/>
</dbReference>
<feature type="compositionally biased region" description="Low complexity" evidence="4">
    <location>
        <begin position="398"/>
        <end position="411"/>
    </location>
</feature>
<feature type="coiled-coil region" evidence="3">
    <location>
        <begin position="149"/>
        <end position="176"/>
    </location>
</feature>
<protein>
    <recommendedName>
        <fullName evidence="5">PDZ domain-containing protein</fullName>
    </recommendedName>
</protein>
<reference evidence="6" key="1">
    <citation type="journal article" date="2023" name="Mol. Biol. Evol.">
        <title>Third-Generation Sequencing Reveals the Adaptive Role of the Epigenome in Three Deep-Sea Polychaetes.</title>
        <authorList>
            <person name="Perez M."/>
            <person name="Aroh O."/>
            <person name="Sun Y."/>
            <person name="Lan Y."/>
            <person name="Juniper S.K."/>
            <person name="Young C.R."/>
            <person name="Angers B."/>
            <person name="Qian P.Y."/>
        </authorList>
    </citation>
    <scope>NUCLEOTIDE SEQUENCE</scope>
    <source>
        <strain evidence="6">P08H-3</strain>
    </source>
</reference>
<dbReference type="GO" id="GO:0005737">
    <property type="term" value="C:cytoplasm"/>
    <property type="evidence" value="ECO:0007669"/>
    <property type="project" value="UniProtKB-SubCell"/>
</dbReference>
<comment type="caution">
    <text evidence="6">The sequence shown here is derived from an EMBL/GenBank/DDBJ whole genome shotgun (WGS) entry which is preliminary data.</text>
</comment>
<accession>A0AAD9IZ48</accession>
<dbReference type="InterPro" id="IPR001478">
    <property type="entry name" value="PDZ"/>
</dbReference>
<evidence type="ECO:0000313" key="7">
    <source>
        <dbReference type="Proteomes" id="UP001208570"/>
    </source>
</evidence>
<dbReference type="Proteomes" id="UP001208570">
    <property type="component" value="Unassembled WGS sequence"/>
</dbReference>
<dbReference type="InterPro" id="IPR052122">
    <property type="entry name" value="Intracell_Traff_Signaling_Reg"/>
</dbReference>
<dbReference type="CDD" id="cd06713">
    <property type="entry name" value="PDZ_tamalin_CYTIP-like"/>
    <property type="match status" value="1"/>
</dbReference>
<dbReference type="PANTHER" id="PTHR15963">
    <property type="entry name" value="GENERAL RECEPTOR FOR PHOSPHOINOSITIDES 1-ASSOCIATED SCAFFOLD PROTEIN-RELATED"/>
    <property type="match status" value="1"/>
</dbReference>
<feature type="region of interest" description="Disordered" evidence="4">
    <location>
        <begin position="388"/>
        <end position="421"/>
    </location>
</feature>
<dbReference type="InterPro" id="IPR036034">
    <property type="entry name" value="PDZ_sf"/>
</dbReference>
<dbReference type="Gene3D" id="2.30.42.10">
    <property type="match status" value="1"/>
</dbReference>
<evidence type="ECO:0000256" key="1">
    <source>
        <dbReference type="ARBA" id="ARBA00004496"/>
    </source>
</evidence>
<feature type="domain" description="PDZ" evidence="5">
    <location>
        <begin position="50"/>
        <end position="138"/>
    </location>
</feature>
<evidence type="ECO:0000313" key="6">
    <source>
        <dbReference type="EMBL" id="KAK2143374.1"/>
    </source>
</evidence>
<dbReference type="Pfam" id="PF00595">
    <property type="entry name" value="PDZ"/>
    <property type="match status" value="1"/>
</dbReference>
<sequence>MILTMSHHPGLHISHKRSHMYRPNVGEDLDIVKQDHCVVTHPATNRNRRTLVINKINGSWGFTLQSYGIHHVKEQTIEYLTYVDYVELGGPADLAGMRKGDIILSVDGHSMENIDHHQMVEFLTNCGNSLRIVVLFEDCSRKVELHLRYMKLKNLLALKEKELQSIDRKLSSLQQSSVRLPAIGSCDNEYSLSQDSSELTQTVNALATLPRRPKHSGKKTFLSMFRSNSHLNTIHSSPELLLENISNGPQAPIPVTAANSQLGIENSPSKPQSCLYNNRSGDLLGMKVPNTSSQLGTLDGKEHSVELNILPDNVADDDRNNNGSFVSHHNVEGDASLDSHSQSPVSSRIYMSGEMSPGQYNSLPVRGTKNRPTSLLIPSITIRPVKHNSGRTDVVTPSSSGYESSDLLSDASESHVSSPGHCDCNTKRALDTADIHMKSPSAVHYLKAGFRPISLRGSFRHSMSPALGLPYVGSSNHVLTEHNSRLQFDPELIRIRQGQLDLQSPDYLKRKQLPTLFRSISSPAMKVVALPDNKQKIRRSADDKIFNQLETRSDMINTASFIRMTESQSSPHEERCSLEKWSDATEVIPESVDYCDMEHVSNLTRNVCPFVYDSGDCKGVDPLDNCHSGSHCSLVGCCHGSQDTMVSDKEVLGYCDKNGNITDPGQSLIDCLCGPSDCHPDSLYSEQCSKHLPLGLPRSHLCSVGDEFKSEPRTMSQSSSTASILSSQSNGSSEFCGIPVSVGPSHETAKMPDVFKSLAMASCQTTKRSTPDILHYTRYKDILQQNALYVNKNDECTKL</sequence>
<gene>
    <name evidence="6" type="ORF">LSH36_848g00002</name>
</gene>
<name>A0AAD9IZ48_9ANNE</name>
<evidence type="ECO:0000256" key="4">
    <source>
        <dbReference type="SAM" id="MobiDB-lite"/>
    </source>
</evidence>
<evidence type="ECO:0000256" key="3">
    <source>
        <dbReference type="SAM" id="Coils"/>
    </source>
</evidence>
<dbReference type="PROSITE" id="PS50106">
    <property type="entry name" value="PDZ"/>
    <property type="match status" value="1"/>
</dbReference>